<name>A1S6I6_SHEAM</name>
<dbReference type="EMBL" id="CP000507">
    <property type="protein sequence ID" value="ABL99992.1"/>
    <property type="molecule type" value="Genomic_DNA"/>
</dbReference>
<dbReference type="AlphaFoldDB" id="A1S6I6"/>
<evidence type="ECO:0000313" key="3">
    <source>
        <dbReference type="EMBL" id="ABL99992.1"/>
    </source>
</evidence>
<dbReference type="GO" id="GO:0046872">
    <property type="term" value="F:metal ion binding"/>
    <property type="evidence" value="ECO:0007669"/>
    <property type="project" value="UniProtKB-KW"/>
</dbReference>
<feature type="domain" description="HMA" evidence="2">
    <location>
        <begin position="1"/>
        <end position="63"/>
    </location>
</feature>
<protein>
    <recommendedName>
        <fullName evidence="2">HMA domain-containing protein</fullName>
    </recommendedName>
</protein>
<dbReference type="STRING" id="326297.Sama_1787"/>
<proteinExistence type="predicted"/>
<dbReference type="HOGENOM" id="CLU_134973_5_0_6"/>
<reference evidence="3 4" key="1">
    <citation type="submission" date="2006-12" db="EMBL/GenBank/DDBJ databases">
        <title>Complete sequence of Shewanella amazonensis SB2B.</title>
        <authorList>
            <consortium name="US DOE Joint Genome Institute"/>
            <person name="Copeland A."/>
            <person name="Lucas S."/>
            <person name="Lapidus A."/>
            <person name="Barry K."/>
            <person name="Detter J.C."/>
            <person name="Glavina del Rio T."/>
            <person name="Hammon N."/>
            <person name="Israni S."/>
            <person name="Dalin E."/>
            <person name="Tice H."/>
            <person name="Pitluck S."/>
            <person name="Munk A.C."/>
            <person name="Brettin T."/>
            <person name="Bruce D."/>
            <person name="Han C."/>
            <person name="Tapia R."/>
            <person name="Gilna P."/>
            <person name="Schmutz J."/>
            <person name="Larimer F."/>
            <person name="Land M."/>
            <person name="Hauser L."/>
            <person name="Kyrpides N."/>
            <person name="Mikhailova N."/>
            <person name="Fredrickson J."/>
            <person name="Richardson P."/>
        </authorList>
    </citation>
    <scope>NUCLEOTIDE SEQUENCE [LARGE SCALE GENOMIC DNA]</scope>
    <source>
        <strain evidence="4">ATCC BAA-1098 / SB2B</strain>
    </source>
</reference>
<dbReference type="KEGG" id="saz:Sama_1787"/>
<dbReference type="OrthoDB" id="9814359at2"/>
<dbReference type="InterPro" id="IPR017969">
    <property type="entry name" value="Heavy-metal-associated_CS"/>
</dbReference>
<dbReference type="eggNOG" id="COG2608">
    <property type="taxonomic scope" value="Bacteria"/>
</dbReference>
<accession>A1S6I6</accession>
<evidence type="ECO:0000256" key="1">
    <source>
        <dbReference type="ARBA" id="ARBA00022723"/>
    </source>
</evidence>
<dbReference type="Gene3D" id="3.30.70.100">
    <property type="match status" value="1"/>
</dbReference>
<dbReference type="Proteomes" id="UP000009175">
    <property type="component" value="Chromosome"/>
</dbReference>
<evidence type="ECO:0000259" key="2">
    <source>
        <dbReference type="PROSITE" id="PS50846"/>
    </source>
</evidence>
<dbReference type="PROSITE" id="PS50846">
    <property type="entry name" value="HMA_2"/>
    <property type="match status" value="1"/>
</dbReference>
<sequence length="78" mass="8477">MIEFNVENMTCGHCAGVVNKAIVQLQSDARVEVDLVAMKIKVFSGLTSDEIIEALEEAGYPASEVKATCFSPQNSFHN</sequence>
<dbReference type="SUPFAM" id="SSF55008">
    <property type="entry name" value="HMA, heavy metal-associated domain"/>
    <property type="match status" value="1"/>
</dbReference>
<keyword evidence="1" id="KW-0479">Metal-binding</keyword>
<dbReference type="Pfam" id="PF00403">
    <property type="entry name" value="HMA"/>
    <property type="match status" value="1"/>
</dbReference>
<dbReference type="CDD" id="cd00371">
    <property type="entry name" value="HMA"/>
    <property type="match status" value="1"/>
</dbReference>
<dbReference type="InterPro" id="IPR036163">
    <property type="entry name" value="HMA_dom_sf"/>
</dbReference>
<dbReference type="InterPro" id="IPR006121">
    <property type="entry name" value="HMA_dom"/>
</dbReference>
<dbReference type="PROSITE" id="PS01047">
    <property type="entry name" value="HMA_1"/>
    <property type="match status" value="1"/>
</dbReference>
<organism evidence="3 4">
    <name type="scientific">Shewanella amazonensis (strain ATCC BAA-1098 / SB2B)</name>
    <dbReference type="NCBI Taxonomy" id="326297"/>
    <lineage>
        <taxon>Bacteria</taxon>
        <taxon>Pseudomonadati</taxon>
        <taxon>Pseudomonadota</taxon>
        <taxon>Gammaproteobacteria</taxon>
        <taxon>Alteromonadales</taxon>
        <taxon>Shewanellaceae</taxon>
        <taxon>Shewanella</taxon>
    </lineage>
</organism>
<keyword evidence="4" id="KW-1185">Reference proteome</keyword>
<evidence type="ECO:0000313" key="4">
    <source>
        <dbReference type="Proteomes" id="UP000009175"/>
    </source>
</evidence>
<gene>
    <name evidence="3" type="ordered locus">Sama_1787</name>
</gene>
<dbReference type="RefSeq" id="WP_011759900.1">
    <property type="nucleotide sequence ID" value="NC_008700.1"/>
</dbReference>